<organism evidence="2 3">
    <name type="scientific">Ficus carica</name>
    <name type="common">Common fig</name>
    <dbReference type="NCBI Taxonomy" id="3494"/>
    <lineage>
        <taxon>Eukaryota</taxon>
        <taxon>Viridiplantae</taxon>
        <taxon>Streptophyta</taxon>
        <taxon>Embryophyta</taxon>
        <taxon>Tracheophyta</taxon>
        <taxon>Spermatophyta</taxon>
        <taxon>Magnoliopsida</taxon>
        <taxon>eudicotyledons</taxon>
        <taxon>Gunneridae</taxon>
        <taxon>Pentapetalae</taxon>
        <taxon>rosids</taxon>
        <taxon>fabids</taxon>
        <taxon>Rosales</taxon>
        <taxon>Moraceae</taxon>
        <taxon>Ficeae</taxon>
        <taxon>Ficus</taxon>
    </lineage>
</organism>
<accession>A0AA88DLN3</accession>
<evidence type="ECO:0000313" key="2">
    <source>
        <dbReference type="EMBL" id="GMN57430.1"/>
    </source>
</evidence>
<protein>
    <submittedName>
        <fullName evidence="2">Uncharacterized protein</fullName>
    </submittedName>
</protein>
<dbReference type="Proteomes" id="UP001187192">
    <property type="component" value="Unassembled WGS sequence"/>
</dbReference>
<evidence type="ECO:0000313" key="3">
    <source>
        <dbReference type="Proteomes" id="UP001187192"/>
    </source>
</evidence>
<keyword evidence="3" id="KW-1185">Reference proteome</keyword>
<feature type="compositionally biased region" description="Gly residues" evidence="1">
    <location>
        <begin position="17"/>
        <end position="29"/>
    </location>
</feature>
<dbReference type="AlphaFoldDB" id="A0AA88DLN3"/>
<name>A0AA88DLN3_FICCA</name>
<comment type="caution">
    <text evidence="2">The sequence shown here is derived from an EMBL/GenBank/DDBJ whole genome shotgun (WGS) entry which is preliminary data.</text>
</comment>
<reference evidence="2" key="1">
    <citation type="submission" date="2023-07" db="EMBL/GenBank/DDBJ databases">
        <title>draft genome sequence of fig (Ficus carica).</title>
        <authorList>
            <person name="Takahashi T."/>
            <person name="Nishimura K."/>
        </authorList>
    </citation>
    <scope>NUCLEOTIDE SEQUENCE</scope>
</reference>
<dbReference type="EMBL" id="BTGU01000070">
    <property type="protein sequence ID" value="GMN57430.1"/>
    <property type="molecule type" value="Genomic_DNA"/>
</dbReference>
<evidence type="ECO:0000256" key="1">
    <source>
        <dbReference type="SAM" id="MobiDB-lite"/>
    </source>
</evidence>
<proteinExistence type="predicted"/>
<feature type="region of interest" description="Disordered" evidence="1">
    <location>
        <begin position="1"/>
        <end position="40"/>
    </location>
</feature>
<gene>
    <name evidence="2" type="ORF">TIFTF001_026544</name>
</gene>
<sequence>MRTSLSERKSNRRYCRGNGGGRGDSGGRNVGEAVEEEKVGNTPGTLLRTADAAAGIPDTPVAAALMGIPAVAELMDIPVADDVGGYRAIRNLKIDWIRREKITKK</sequence>